<organism evidence="1 2">
    <name type="scientific">[Candida] jaroonii</name>
    <dbReference type="NCBI Taxonomy" id="467808"/>
    <lineage>
        <taxon>Eukaryota</taxon>
        <taxon>Fungi</taxon>
        <taxon>Dikarya</taxon>
        <taxon>Ascomycota</taxon>
        <taxon>Saccharomycotina</taxon>
        <taxon>Pichiomycetes</taxon>
        <taxon>Debaryomycetaceae</taxon>
        <taxon>Yamadazyma</taxon>
    </lineage>
</organism>
<dbReference type="Proteomes" id="UP001152531">
    <property type="component" value="Unassembled WGS sequence"/>
</dbReference>
<evidence type="ECO:0000313" key="2">
    <source>
        <dbReference type="Proteomes" id="UP001152531"/>
    </source>
</evidence>
<reference evidence="1" key="1">
    <citation type="submission" date="2022-06" db="EMBL/GenBank/DDBJ databases">
        <authorList>
            <person name="Legras J.-L."/>
            <person name="Devillers H."/>
            <person name="Grondin C."/>
        </authorList>
    </citation>
    <scope>NUCLEOTIDE SEQUENCE</scope>
    <source>
        <strain evidence="1">CLIB 1444</strain>
    </source>
</reference>
<sequence length="322" mass="36998">MIRGIGISPSFIFKRYQSTGIGKNGIYVIALPITTKKSYIYCHHKPSLLSSTQARSFPLITKLENKATALVLKGWSKLSNSKISINVKVTNFVRKLLNSIHYEEACLRSFPSRKSMIREINEEALNNISDMTDKNNKLIQTQIDELNIPLNQIKPIPLFHPKFINTTNINNQLNAFKDDAYSNHLKYAIICGIGIPLSLPFALVPVVPNVPGFYIAYRFYCNVKALMGINHLKYLLDTKDESKHLIFEKAPKIDDIYKKHLSDKELYFEDIQEDERVIISNEIIEDLTEELNLPELTEDLKKAFRQETLRLNKNIKVDDLVQ</sequence>
<name>A0ACA9Y4K1_9ASCO</name>
<keyword evidence="2" id="KW-1185">Reference proteome</keyword>
<protein>
    <submittedName>
        <fullName evidence="1">Uncharacterized protein</fullName>
    </submittedName>
</protein>
<dbReference type="EMBL" id="CALSDN010000002">
    <property type="protein sequence ID" value="CAH6719310.1"/>
    <property type="molecule type" value="Genomic_DNA"/>
</dbReference>
<comment type="caution">
    <text evidence="1">The sequence shown here is derived from an EMBL/GenBank/DDBJ whole genome shotgun (WGS) entry which is preliminary data.</text>
</comment>
<gene>
    <name evidence="1" type="ORF">CLIB1444_02S05578</name>
</gene>
<proteinExistence type="predicted"/>
<accession>A0ACA9Y4K1</accession>
<evidence type="ECO:0000313" key="1">
    <source>
        <dbReference type="EMBL" id="CAH6719310.1"/>
    </source>
</evidence>